<dbReference type="PANTHER" id="PTHR38644">
    <property type="entry name" value="EXPRESSED PROTEIN"/>
    <property type="match status" value="1"/>
</dbReference>
<protein>
    <recommendedName>
        <fullName evidence="2">Mmc1 C-terminal domain-containing protein</fullName>
    </recommendedName>
</protein>
<dbReference type="InterPro" id="IPR056196">
    <property type="entry name" value="Mmc1_C"/>
</dbReference>
<dbReference type="Pfam" id="PF23867">
    <property type="entry name" value="Mmc1_N"/>
    <property type="match status" value="1"/>
</dbReference>
<feature type="domain" description="Mmc1 C-terminal" evidence="2">
    <location>
        <begin position="578"/>
        <end position="795"/>
    </location>
</feature>
<comment type="caution">
    <text evidence="3">The sequence shown here is derived from an EMBL/GenBank/DDBJ whole genome shotgun (WGS) entry which is preliminary data.</text>
</comment>
<feature type="compositionally biased region" description="Polar residues" evidence="1">
    <location>
        <begin position="220"/>
        <end position="237"/>
    </location>
</feature>
<evidence type="ECO:0000259" key="2">
    <source>
        <dbReference type="Pfam" id="PF23868"/>
    </source>
</evidence>
<reference evidence="3" key="1">
    <citation type="submission" date="2021-07" db="EMBL/GenBank/DDBJ databases">
        <authorList>
            <person name="Durling M."/>
        </authorList>
    </citation>
    <scope>NUCLEOTIDE SEQUENCE</scope>
</reference>
<evidence type="ECO:0000256" key="1">
    <source>
        <dbReference type="SAM" id="MobiDB-lite"/>
    </source>
</evidence>
<dbReference type="AlphaFoldDB" id="A0A9N9QB26"/>
<feature type="compositionally biased region" description="Low complexity" evidence="1">
    <location>
        <begin position="242"/>
        <end position="255"/>
    </location>
</feature>
<keyword evidence="4" id="KW-1185">Reference proteome</keyword>
<dbReference type="Proteomes" id="UP000701801">
    <property type="component" value="Unassembled WGS sequence"/>
</dbReference>
<dbReference type="OrthoDB" id="5319015at2759"/>
<accession>A0A9N9QB26</accession>
<dbReference type="Pfam" id="PF23868">
    <property type="entry name" value="Mmc1_C"/>
    <property type="match status" value="1"/>
</dbReference>
<dbReference type="EMBL" id="CAJVRM010000415">
    <property type="protein sequence ID" value="CAG8980761.1"/>
    <property type="molecule type" value="Genomic_DNA"/>
</dbReference>
<gene>
    <name evidence="3" type="ORF">HYALB_00011339</name>
</gene>
<organism evidence="3 4">
    <name type="scientific">Hymenoscyphus albidus</name>
    <dbReference type="NCBI Taxonomy" id="595503"/>
    <lineage>
        <taxon>Eukaryota</taxon>
        <taxon>Fungi</taxon>
        <taxon>Dikarya</taxon>
        <taxon>Ascomycota</taxon>
        <taxon>Pezizomycotina</taxon>
        <taxon>Leotiomycetes</taxon>
        <taxon>Helotiales</taxon>
        <taxon>Helotiaceae</taxon>
        <taxon>Hymenoscyphus</taxon>
    </lineage>
</organism>
<evidence type="ECO:0000313" key="3">
    <source>
        <dbReference type="EMBL" id="CAG8980761.1"/>
    </source>
</evidence>
<evidence type="ECO:0000313" key="4">
    <source>
        <dbReference type="Proteomes" id="UP000701801"/>
    </source>
</evidence>
<sequence length="853" mass="93421">MHDNRPHPLLEQVPLTVSPFVSLPSARPLPPSYKTLPSRLPLSSTGASSSSEEKSKYVVSNSGHAAHPNDIIKSCNDLKAYIQKMQDDADKELKAWDDAIAARDLAEKRRVAPGWLDSDARILEPEKISNRTSIVQGASLMDVDVSNIEAKGLQHTAIAVPAGEGQGDELDRAFGGLQVGINKMPPRIPRLALGLTKLSKAKNKTPASHPQICPICTFARNSQRPSSTRRSQLQSNRIGRRQQSNATAAASVQSSAPQVAISPRIELRDALNDLQKHAANYVNISRLQLALRGLEQSTGDEIIRIAILGLADGGDSLKKAKQLVRLLLADPLKAEEEWERGLLDEQPGNRPLLLRVGNEGEEPVYSSRMVQELHISSPTLNGHKLEILVLETGLQQSTFGAGENGSLDDMLLVPTMEIPTSGSGRYTPITTPVHKSLIVSKGIAGASSLISSRITTERDIIGSAVDIRVGEDEDPTSLPFQIINIDLGNTALSSFRQSVNNALDYEHSWFASGIPEIQSWLKSGSSVTEGTMKKPVQKLIESLLQSTNSAIQAEQARQLTASLNSRISNSQIDSLKLDLSKWAESAHTELRDHLDIAFNGRRWRKLGWWKLFWRVDDVSMIASSILTRRFLVDAEKEVIFLAGRIVEAGVFKNAPDPAIKHWAYKPLQPQQLAEPKLGSEPRPPKYNDLFTPEDGERGLKNQNWPLHIPSTRAYLSQESVPALQALAQKLVLQTLTTTSLFSVLGGLTYISTLGTTVYEAGAVTSLGVVWALRRMQGKWEGARKFWEGEVREEGRKAVRGVEGIVGGVLEASAKSVTVEGADEELENARRLVSMAEGRLRDCCGDIPKFEEEV</sequence>
<name>A0A9N9QB26_9HELO</name>
<feature type="compositionally biased region" description="Low complexity" evidence="1">
    <location>
        <begin position="38"/>
        <end position="50"/>
    </location>
</feature>
<proteinExistence type="predicted"/>
<dbReference type="PANTHER" id="PTHR38644:SF1">
    <property type="entry name" value="EXPRESSED PROTEIN"/>
    <property type="match status" value="1"/>
</dbReference>
<feature type="region of interest" description="Disordered" evidence="1">
    <location>
        <begin position="32"/>
        <end position="63"/>
    </location>
</feature>
<feature type="region of interest" description="Disordered" evidence="1">
    <location>
        <begin position="220"/>
        <end position="255"/>
    </location>
</feature>